<dbReference type="SUPFAM" id="SSF55729">
    <property type="entry name" value="Acyl-CoA N-acyltransferases (Nat)"/>
    <property type="match status" value="1"/>
</dbReference>
<reference evidence="2 3" key="1">
    <citation type="submission" date="2024-03" db="EMBL/GenBank/DDBJ databases">
        <title>Human intestinal bacterial collection.</title>
        <authorList>
            <person name="Pauvert C."/>
            <person name="Hitch T.C.A."/>
            <person name="Clavel T."/>
        </authorList>
    </citation>
    <scope>NUCLEOTIDE SEQUENCE [LARGE SCALE GENOMIC DNA]</scope>
    <source>
        <strain evidence="2 3">CLA-AA-H78B</strain>
    </source>
</reference>
<dbReference type="InterPro" id="IPR016181">
    <property type="entry name" value="Acyl_CoA_acyltransferase"/>
</dbReference>
<feature type="domain" description="N-acetyltransferase" evidence="1">
    <location>
        <begin position="88"/>
        <end position="246"/>
    </location>
</feature>
<evidence type="ECO:0000313" key="3">
    <source>
        <dbReference type="Proteomes" id="UP001470288"/>
    </source>
</evidence>
<name>A0ABV1I0S8_9FIRM</name>
<dbReference type="EMBL" id="JBBMFC010000012">
    <property type="protein sequence ID" value="MEQ2578776.1"/>
    <property type="molecule type" value="Genomic_DNA"/>
</dbReference>
<sequence>MNNEWEYYNHALVPTLPPHMDPDTSWMKDSAKWKEYAGGKMPLFARWVSDFDCSEETEWWCIIKDTPFDIMSLKSNRRSLITRGLKRVDVKVIIPADYAEQMSNILVKEWKYYDDSYEEGNDRQEQTEEFKKLTCENLGNSEYLGAFLKDTDTMIGYAIYNLFDDWIEYSVVKTDPEYLNTQVNAALAYFGVERYMRPGIKYIHGGWRTMIHESNYQEYLLKNFGFRKAYCKLHIQYRPLMKLAVNVLYPFRGIIKKFSKNKLIYHVWCTMRQEEIHRTFR</sequence>
<dbReference type="RefSeq" id="WP_349144342.1">
    <property type="nucleotide sequence ID" value="NZ_JBBMFC010000012.1"/>
</dbReference>
<gene>
    <name evidence="2" type="ORF">WMO62_07970</name>
</gene>
<comment type="caution">
    <text evidence="2">The sequence shown here is derived from an EMBL/GenBank/DDBJ whole genome shotgun (WGS) entry which is preliminary data.</text>
</comment>
<dbReference type="PROSITE" id="PS51186">
    <property type="entry name" value="GNAT"/>
    <property type="match status" value="1"/>
</dbReference>
<dbReference type="Proteomes" id="UP001470288">
    <property type="component" value="Unassembled WGS sequence"/>
</dbReference>
<evidence type="ECO:0000313" key="2">
    <source>
        <dbReference type="EMBL" id="MEQ2578776.1"/>
    </source>
</evidence>
<dbReference type="InterPro" id="IPR000182">
    <property type="entry name" value="GNAT_dom"/>
</dbReference>
<organism evidence="2 3">
    <name type="scientific">Hominiventricola aquisgranensis</name>
    <dbReference type="NCBI Taxonomy" id="3133164"/>
    <lineage>
        <taxon>Bacteria</taxon>
        <taxon>Bacillati</taxon>
        <taxon>Bacillota</taxon>
        <taxon>Clostridia</taxon>
        <taxon>Lachnospirales</taxon>
        <taxon>Lachnospiraceae</taxon>
        <taxon>Hominiventricola</taxon>
    </lineage>
</organism>
<evidence type="ECO:0000259" key="1">
    <source>
        <dbReference type="PROSITE" id="PS51186"/>
    </source>
</evidence>
<accession>A0ABV1I0S8</accession>
<protein>
    <recommendedName>
        <fullName evidence="1">N-acetyltransferase domain-containing protein</fullName>
    </recommendedName>
</protein>
<keyword evidence="3" id="KW-1185">Reference proteome</keyword>
<proteinExistence type="predicted"/>